<dbReference type="AlphaFoldDB" id="A0A4R9M1W6"/>
<feature type="transmembrane region" description="Helical" evidence="1">
    <location>
        <begin position="139"/>
        <end position="160"/>
    </location>
</feature>
<evidence type="ECO:0000313" key="3">
    <source>
        <dbReference type="Proteomes" id="UP000298058"/>
    </source>
</evidence>
<dbReference type="OrthoDB" id="328244at2"/>
<dbReference type="EMBL" id="RQHW01000028">
    <property type="protein sequence ID" value="TGN19697.1"/>
    <property type="molecule type" value="Genomic_DNA"/>
</dbReference>
<keyword evidence="1" id="KW-0472">Membrane</keyword>
<sequence>MSHRIPIWVANTILLSFLFVGGMYVLIYSEISKLRSEYKHLSDPGSASKYSSFATIQEISRIKNSFPIIYQCHYSFALENGALMESSETIPYDIYKKLKLGDSIEISRKETSLFGRKIALSKIKANEETPPLIENLERFFRGALSVFTILAGLSLLFRAWGLQSRSYLSQQK</sequence>
<feature type="transmembrane region" description="Helical" evidence="1">
    <location>
        <begin position="6"/>
        <end position="27"/>
    </location>
</feature>
<reference evidence="2" key="1">
    <citation type="journal article" date="2019" name="PLoS Negl. Trop. Dis.">
        <title>Revisiting the worldwide diversity of Leptospira species in the environment.</title>
        <authorList>
            <person name="Vincent A.T."/>
            <person name="Schiettekatte O."/>
            <person name="Bourhy P."/>
            <person name="Veyrier F.J."/>
            <person name="Picardeau M."/>
        </authorList>
    </citation>
    <scope>NUCLEOTIDE SEQUENCE [LARGE SCALE GENOMIC DNA]</scope>
    <source>
        <strain evidence="2">201300427</strain>
    </source>
</reference>
<dbReference type="Proteomes" id="UP000298058">
    <property type="component" value="Unassembled WGS sequence"/>
</dbReference>
<accession>A0A4R9M1W6</accession>
<keyword evidence="3" id="KW-1185">Reference proteome</keyword>
<protein>
    <recommendedName>
        <fullName evidence="4">DUF3592 domain-containing protein</fullName>
    </recommendedName>
</protein>
<gene>
    <name evidence="2" type="ORF">EHS15_07930</name>
</gene>
<evidence type="ECO:0000313" key="2">
    <source>
        <dbReference type="EMBL" id="TGN19697.1"/>
    </source>
</evidence>
<comment type="caution">
    <text evidence="2">The sequence shown here is derived from an EMBL/GenBank/DDBJ whole genome shotgun (WGS) entry which is preliminary data.</text>
</comment>
<evidence type="ECO:0000256" key="1">
    <source>
        <dbReference type="SAM" id="Phobius"/>
    </source>
</evidence>
<evidence type="ECO:0008006" key="4">
    <source>
        <dbReference type="Google" id="ProtNLM"/>
    </source>
</evidence>
<name>A0A4R9M1W6_9LEPT</name>
<organism evidence="2 3">
    <name type="scientific">Leptospira idonii</name>
    <dbReference type="NCBI Taxonomy" id="1193500"/>
    <lineage>
        <taxon>Bacteria</taxon>
        <taxon>Pseudomonadati</taxon>
        <taxon>Spirochaetota</taxon>
        <taxon>Spirochaetia</taxon>
        <taxon>Leptospirales</taxon>
        <taxon>Leptospiraceae</taxon>
        <taxon>Leptospira</taxon>
    </lineage>
</organism>
<proteinExistence type="predicted"/>
<keyword evidence="1" id="KW-0812">Transmembrane</keyword>
<keyword evidence="1" id="KW-1133">Transmembrane helix</keyword>